<sequence length="381" mass="40401">MVKDRFSSVGRVSAGLWTRLRGRRIWGLAGLGLLALVVSGLVLWGRFGPSETRRGVLGASVYAVSARIAERAGMEVPAGVFVISVLDGYAAQEAGLKLGDILLSVDGVAVASQGEFEAALRKIKPGGEVFFTRLGIEGPEEVAVRLQGAGARGASAVSDETSETDEPGVLAAAEMQYARRLGLQFQEGAELWEMGAWDHPCLRSYLVPRGGLPVFLDGWAATVHGIAAQSAPDLGTEAQAAQYLRYYNGHIWAKAGAFEVIERAAELPGGEGAALARPGPVRIEGRGETMEAEAVVLYAGQLFRARYAFGEGGRIKMLSDEKLGKISASDTVFRAGQRCATDGQSREATGYPVPPAMAGSWENVAGPEFYEVRQLILMGEG</sequence>
<feature type="transmembrane region" description="Helical" evidence="1">
    <location>
        <begin position="25"/>
        <end position="44"/>
    </location>
</feature>
<evidence type="ECO:0000313" key="4">
    <source>
        <dbReference type="Proteomes" id="UP000264719"/>
    </source>
</evidence>
<dbReference type="PROSITE" id="PS50106">
    <property type="entry name" value="PDZ"/>
    <property type="match status" value="1"/>
</dbReference>
<feature type="domain" description="PDZ" evidence="2">
    <location>
        <begin position="54"/>
        <end position="122"/>
    </location>
</feature>
<reference evidence="3 4" key="1">
    <citation type="journal article" date="2018" name="Nat. Biotechnol.">
        <title>A standardized bacterial taxonomy based on genome phylogeny substantially revises the tree of life.</title>
        <authorList>
            <person name="Parks D.H."/>
            <person name="Chuvochina M."/>
            <person name="Waite D.W."/>
            <person name="Rinke C."/>
            <person name="Skarshewski A."/>
            <person name="Chaumeil P.A."/>
            <person name="Hugenholtz P."/>
        </authorList>
    </citation>
    <scope>NUCLEOTIDE SEQUENCE [LARGE SCALE GENOMIC DNA]</scope>
    <source>
        <strain evidence="3">UBA9169</strain>
    </source>
</reference>
<evidence type="ECO:0000256" key="1">
    <source>
        <dbReference type="SAM" id="Phobius"/>
    </source>
</evidence>
<organism evidence="3 4">
    <name type="scientific">Roseovarius nubinhibens</name>
    <dbReference type="NCBI Taxonomy" id="314263"/>
    <lineage>
        <taxon>Bacteria</taxon>
        <taxon>Pseudomonadati</taxon>
        <taxon>Pseudomonadota</taxon>
        <taxon>Alphaproteobacteria</taxon>
        <taxon>Rhodobacterales</taxon>
        <taxon>Roseobacteraceae</taxon>
        <taxon>Roseovarius</taxon>
    </lineage>
</organism>
<comment type="caution">
    <text evidence="3">The sequence shown here is derived from an EMBL/GenBank/DDBJ whole genome shotgun (WGS) entry which is preliminary data.</text>
</comment>
<protein>
    <recommendedName>
        <fullName evidence="2">PDZ domain-containing protein</fullName>
    </recommendedName>
</protein>
<evidence type="ECO:0000313" key="3">
    <source>
        <dbReference type="EMBL" id="HAR50760.1"/>
    </source>
</evidence>
<keyword evidence="1" id="KW-1133">Transmembrane helix</keyword>
<dbReference type="RefSeq" id="WP_339854520.1">
    <property type="nucleotide sequence ID" value="NZ_CAXAXR010000010.1"/>
</dbReference>
<dbReference type="Pfam" id="PF13180">
    <property type="entry name" value="PDZ_2"/>
    <property type="match status" value="1"/>
</dbReference>
<dbReference type="Gene3D" id="2.30.42.10">
    <property type="match status" value="1"/>
</dbReference>
<keyword evidence="1" id="KW-0472">Membrane</keyword>
<keyword evidence="1" id="KW-0812">Transmembrane</keyword>
<proteinExistence type="predicted"/>
<gene>
    <name evidence="3" type="ORF">DCS45_02635</name>
</gene>
<accession>A0A348W898</accession>
<dbReference type="InterPro" id="IPR036034">
    <property type="entry name" value="PDZ_sf"/>
</dbReference>
<dbReference type="SMART" id="SM00228">
    <property type="entry name" value="PDZ"/>
    <property type="match status" value="1"/>
</dbReference>
<evidence type="ECO:0000259" key="2">
    <source>
        <dbReference type="PROSITE" id="PS50106"/>
    </source>
</evidence>
<dbReference type="Proteomes" id="UP000264719">
    <property type="component" value="Unassembled WGS sequence"/>
</dbReference>
<dbReference type="InterPro" id="IPR001478">
    <property type="entry name" value="PDZ"/>
</dbReference>
<dbReference type="EMBL" id="DMVW01000030">
    <property type="protein sequence ID" value="HAR50760.1"/>
    <property type="molecule type" value="Genomic_DNA"/>
</dbReference>
<name>A0A348W898_9RHOB</name>
<dbReference type="SUPFAM" id="SSF50156">
    <property type="entry name" value="PDZ domain-like"/>
    <property type="match status" value="1"/>
</dbReference>
<dbReference type="AlphaFoldDB" id="A0A348W898"/>